<evidence type="ECO:0000256" key="1">
    <source>
        <dbReference type="PROSITE-ProRule" id="PRU00221"/>
    </source>
</evidence>
<feature type="repeat" description="WD" evidence="1">
    <location>
        <begin position="268"/>
        <end position="299"/>
    </location>
</feature>
<dbReference type="SMART" id="SM00320">
    <property type="entry name" value="WD40"/>
    <property type="match status" value="4"/>
</dbReference>
<protein>
    <recommendedName>
        <fullName evidence="5">WD40-repeat-containing domain</fullName>
    </recommendedName>
</protein>
<comment type="caution">
    <text evidence="3">The sequence shown here is derived from an EMBL/GenBank/DDBJ whole genome shotgun (WGS) entry which is preliminary data.</text>
</comment>
<keyword evidence="4" id="KW-1185">Reference proteome</keyword>
<reference evidence="3" key="1">
    <citation type="submission" date="2021-01" db="EMBL/GenBank/DDBJ databases">
        <authorList>
            <consortium name="Genoscope - CEA"/>
            <person name="William W."/>
        </authorList>
    </citation>
    <scope>NUCLEOTIDE SEQUENCE</scope>
</reference>
<name>A0A8S1WMU9_9CILI</name>
<evidence type="ECO:0000313" key="3">
    <source>
        <dbReference type="EMBL" id="CAD8191334.1"/>
    </source>
</evidence>
<dbReference type="GO" id="GO:0097361">
    <property type="term" value="C:cytosolic [4Fe-4S] assembly targeting complex"/>
    <property type="evidence" value="ECO:0007669"/>
    <property type="project" value="TreeGrafter"/>
</dbReference>
<dbReference type="PROSITE" id="PS50082">
    <property type="entry name" value="WD_REPEATS_2"/>
    <property type="match status" value="2"/>
</dbReference>
<feature type="coiled-coil region" evidence="2">
    <location>
        <begin position="144"/>
        <end position="171"/>
    </location>
</feature>
<dbReference type="GO" id="GO:0016226">
    <property type="term" value="P:iron-sulfur cluster assembly"/>
    <property type="evidence" value="ECO:0007669"/>
    <property type="project" value="TreeGrafter"/>
</dbReference>
<sequence>MDFRCNQVDHQNLKVIGFCLDPECQQQRLYCHYCLNNHSQHQNKTKPLELLTEWINEKVSSLKVIQGQIQDCKSYLQTLIDVFIPYSNTNVENIGISELSNKIKGVSQIEVFEKQYQGLLKQSIDQIKLISDQTKENIKNPGNSKQLNNTLIQKKEQLNSQSQQIQQQEKRFAYNLVNQNSFQQTEGCRAIAFNKDDSIVIATNDKAIKVYNHDKGKLSLIQTLNEHKENVVILNFMLKSDKFVSGSVDSSIIIWQYNFGQWTKQQQLTGHTNCILCLLVNNKEDLIISSSKDNTIKFWIKQNDSWQFQQTINEHTKSVHSLSLNEQQNQLISCSQDKQIFVIQEFGQKWIIKQRIELNQYGYRLCFINDNQFVFQPYCEELMQVYEFDQYIQQYKKTNEIPVKCGSSSDTSYFQLQYLKSKSLLFNKNGMFINILRKKGDNQFQVEQQISFEDHVNFGQISQDGNYMINWDMGKRRIQIRKYQEL</sequence>
<keyword evidence="1" id="KW-0853">WD repeat</keyword>
<dbReference type="InterPro" id="IPR001680">
    <property type="entry name" value="WD40_rpt"/>
</dbReference>
<gene>
    <name evidence="3" type="ORF">PPENT_87.1.T0980199</name>
</gene>
<dbReference type="PROSITE" id="PS50294">
    <property type="entry name" value="WD_REPEATS_REGION"/>
    <property type="match status" value="2"/>
</dbReference>
<dbReference type="PANTHER" id="PTHR19920:SF0">
    <property type="entry name" value="CYTOSOLIC IRON-SULFUR PROTEIN ASSEMBLY PROTEIN CIAO1-RELATED"/>
    <property type="match status" value="1"/>
</dbReference>
<evidence type="ECO:0000313" key="4">
    <source>
        <dbReference type="Proteomes" id="UP000689195"/>
    </source>
</evidence>
<feature type="repeat" description="WD" evidence="1">
    <location>
        <begin position="224"/>
        <end position="265"/>
    </location>
</feature>
<accession>A0A8S1WMU9</accession>
<organism evidence="3 4">
    <name type="scientific">Paramecium pentaurelia</name>
    <dbReference type="NCBI Taxonomy" id="43138"/>
    <lineage>
        <taxon>Eukaryota</taxon>
        <taxon>Sar</taxon>
        <taxon>Alveolata</taxon>
        <taxon>Ciliophora</taxon>
        <taxon>Intramacronucleata</taxon>
        <taxon>Oligohymenophorea</taxon>
        <taxon>Peniculida</taxon>
        <taxon>Parameciidae</taxon>
        <taxon>Paramecium</taxon>
    </lineage>
</organism>
<dbReference type="Pfam" id="PF00400">
    <property type="entry name" value="WD40"/>
    <property type="match status" value="3"/>
</dbReference>
<dbReference type="EMBL" id="CAJJDO010000098">
    <property type="protein sequence ID" value="CAD8191334.1"/>
    <property type="molecule type" value="Genomic_DNA"/>
</dbReference>
<proteinExistence type="predicted"/>
<dbReference type="PANTHER" id="PTHR19920">
    <property type="entry name" value="WD40 PROTEIN CIAO1"/>
    <property type="match status" value="1"/>
</dbReference>
<dbReference type="AlphaFoldDB" id="A0A8S1WMU9"/>
<evidence type="ECO:0000256" key="2">
    <source>
        <dbReference type="SAM" id="Coils"/>
    </source>
</evidence>
<keyword evidence="2" id="KW-0175">Coiled coil</keyword>
<evidence type="ECO:0008006" key="5">
    <source>
        <dbReference type="Google" id="ProtNLM"/>
    </source>
</evidence>
<dbReference type="OrthoDB" id="406844at2759"/>
<dbReference type="Proteomes" id="UP000689195">
    <property type="component" value="Unassembled WGS sequence"/>
</dbReference>